<dbReference type="PANTHER" id="PTHR43047">
    <property type="entry name" value="TWO-COMPONENT HISTIDINE PROTEIN KINASE"/>
    <property type="match status" value="1"/>
</dbReference>
<dbReference type="InterPro" id="IPR004358">
    <property type="entry name" value="Sig_transdc_His_kin-like_C"/>
</dbReference>
<dbReference type="eggNOG" id="COG5002">
    <property type="taxonomic scope" value="Bacteria"/>
</dbReference>
<comment type="caution">
    <text evidence="18">The sequence shown here is derived from an EMBL/GenBank/DDBJ whole genome shotgun (WGS) entry which is preliminary data.</text>
</comment>
<dbReference type="PANTHER" id="PTHR43047:SF72">
    <property type="entry name" value="OSMOSENSING HISTIDINE PROTEIN KINASE SLN1"/>
    <property type="match status" value="1"/>
</dbReference>
<keyword evidence="9 18" id="KW-0418">Kinase</keyword>
<evidence type="ECO:0000256" key="13">
    <source>
        <dbReference type="PROSITE-ProRule" id="PRU00169"/>
    </source>
</evidence>
<evidence type="ECO:0000256" key="5">
    <source>
        <dbReference type="ARBA" id="ARBA00022475"/>
    </source>
</evidence>
<evidence type="ECO:0000256" key="1">
    <source>
        <dbReference type="ARBA" id="ARBA00000085"/>
    </source>
</evidence>
<dbReference type="PROSITE" id="PS50113">
    <property type="entry name" value="PAC"/>
    <property type="match status" value="1"/>
</dbReference>
<evidence type="ECO:0000256" key="8">
    <source>
        <dbReference type="ARBA" id="ARBA00022741"/>
    </source>
</evidence>
<dbReference type="EMBL" id="ADVR01000030">
    <property type="protein sequence ID" value="EFO81014.1"/>
    <property type="molecule type" value="Genomic_DNA"/>
</dbReference>
<dbReference type="InterPro" id="IPR000700">
    <property type="entry name" value="PAS-assoc_C"/>
</dbReference>
<dbReference type="Proteomes" id="UP000054010">
    <property type="component" value="Unassembled WGS sequence"/>
</dbReference>
<dbReference type="InterPro" id="IPR011006">
    <property type="entry name" value="CheY-like_superfamily"/>
</dbReference>
<evidence type="ECO:0000313" key="18">
    <source>
        <dbReference type="EMBL" id="EFO81014.1"/>
    </source>
</evidence>
<dbReference type="AlphaFoldDB" id="E1ICR6"/>
<evidence type="ECO:0000256" key="7">
    <source>
        <dbReference type="ARBA" id="ARBA00022679"/>
    </source>
</evidence>
<dbReference type="SMART" id="SM00065">
    <property type="entry name" value="GAF"/>
    <property type="match status" value="1"/>
</dbReference>
<dbReference type="InterPro" id="IPR005467">
    <property type="entry name" value="His_kinase_dom"/>
</dbReference>
<dbReference type="InterPro" id="IPR003018">
    <property type="entry name" value="GAF"/>
</dbReference>
<evidence type="ECO:0000313" key="19">
    <source>
        <dbReference type="Proteomes" id="UP000054010"/>
    </source>
</evidence>
<dbReference type="Gene3D" id="3.30.450.20">
    <property type="entry name" value="PAS domain"/>
    <property type="match status" value="1"/>
</dbReference>
<dbReference type="SMART" id="SM00387">
    <property type="entry name" value="HATPase_c"/>
    <property type="match status" value="1"/>
</dbReference>
<dbReference type="GO" id="GO:0000155">
    <property type="term" value="F:phosphorelay sensor kinase activity"/>
    <property type="evidence" value="ECO:0007669"/>
    <property type="project" value="InterPro"/>
</dbReference>
<feature type="domain" description="PAS" evidence="16">
    <location>
        <begin position="367"/>
        <end position="414"/>
    </location>
</feature>
<dbReference type="InterPro" id="IPR003661">
    <property type="entry name" value="HisK_dim/P_dom"/>
</dbReference>
<feature type="domain" description="Histidine kinase" evidence="14">
    <location>
        <begin position="500"/>
        <end position="722"/>
    </location>
</feature>
<dbReference type="SUPFAM" id="SSF55785">
    <property type="entry name" value="PYP-like sensor domain (PAS domain)"/>
    <property type="match status" value="1"/>
</dbReference>
<proteinExistence type="predicted"/>
<evidence type="ECO:0000256" key="4">
    <source>
        <dbReference type="ARBA" id="ARBA00012438"/>
    </source>
</evidence>
<dbReference type="InterPro" id="IPR035965">
    <property type="entry name" value="PAS-like_dom_sf"/>
</dbReference>
<dbReference type="CDD" id="cd00082">
    <property type="entry name" value="HisKA"/>
    <property type="match status" value="1"/>
</dbReference>
<dbReference type="PROSITE" id="PS50112">
    <property type="entry name" value="PAS"/>
    <property type="match status" value="1"/>
</dbReference>
<comment type="catalytic activity">
    <reaction evidence="1">
        <text>ATP + protein L-histidine = ADP + protein N-phospho-L-histidine.</text>
        <dbReference type="EC" id="2.7.13.3"/>
    </reaction>
</comment>
<keyword evidence="8" id="KW-0547">Nucleotide-binding</keyword>
<keyword evidence="12" id="KW-0472">Membrane</keyword>
<feature type="modified residue" description="4-aspartylphosphate" evidence="13">
    <location>
        <position position="896"/>
    </location>
</feature>
<dbReference type="PROSITE" id="PS50109">
    <property type="entry name" value="HIS_KIN"/>
    <property type="match status" value="1"/>
</dbReference>
<evidence type="ECO:0000256" key="12">
    <source>
        <dbReference type="ARBA" id="ARBA00023136"/>
    </source>
</evidence>
<dbReference type="Gene3D" id="3.30.450.40">
    <property type="match status" value="1"/>
</dbReference>
<dbReference type="Pfam" id="PF00512">
    <property type="entry name" value="HisKA"/>
    <property type="match status" value="1"/>
</dbReference>
<dbReference type="Gene3D" id="1.10.287.130">
    <property type="match status" value="1"/>
</dbReference>
<dbReference type="InterPro" id="IPR000014">
    <property type="entry name" value="PAS"/>
</dbReference>
<evidence type="ECO:0000256" key="11">
    <source>
        <dbReference type="ARBA" id="ARBA00023012"/>
    </source>
</evidence>
<evidence type="ECO:0000259" key="17">
    <source>
        <dbReference type="PROSITE" id="PS50113"/>
    </source>
</evidence>
<dbReference type="InterPro" id="IPR036890">
    <property type="entry name" value="HATPase_C_sf"/>
</dbReference>
<dbReference type="OrthoDB" id="9813151at2"/>
<dbReference type="SUPFAM" id="SSF47384">
    <property type="entry name" value="Homodimeric domain of signal transducing histidine kinase"/>
    <property type="match status" value="1"/>
</dbReference>
<dbReference type="Gene3D" id="3.40.50.2300">
    <property type="match status" value="1"/>
</dbReference>
<dbReference type="EC" id="2.7.13.3" evidence="4"/>
<dbReference type="SMART" id="SM00388">
    <property type="entry name" value="HisKA"/>
    <property type="match status" value="1"/>
</dbReference>
<dbReference type="InterPro" id="IPR003594">
    <property type="entry name" value="HATPase_dom"/>
</dbReference>
<dbReference type="SUPFAM" id="SSF55781">
    <property type="entry name" value="GAF domain-like"/>
    <property type="match status" value="1"/>
</dbReference>
<dbReference type="FunFam" id="3.30.565.10:FF:000023">
    <property type="entry name" value="PAS domain-containing sensor histidine kinase"/>
    <property type="match status" value="1"/>
</dbReference>
<protein>
    <recommendedName>
        <fullName evidence="4">histidine kinase</fullName>
        <ecNumber evidence="4">2.7.13.3</ecNumber>
    </recommendedName>
</protein>
<keyword evidence="5" id="KW-1003">Cell membrane</keyword>
<dbReference type="CDD" id="cd17574">
    <property type="entry name" value="REC_OmpR"/>
    <property type="match status" value="1"/>
</dbReference>
<feature type="domain" description="Response regulatory" evidence="15">
    <location>
        <begin position="847"/>
        <end position="964"/>
    </location>
</feature>
<keyword evidence="10" id="KW-0067">ATP-binding</keyword>
<dbReference type="SMART" id="SM00091">
    <property type="entry name" value="PAS"/>
    <property type="match status" value="1"/>
</dbReference>
<keyword evidence="19" id="KW-1185">Reference proteome</keyword>
<evidence type="ECO:0000259" key="16">
    <source>
        <dbReference type="PROSITE" id="PS50112"/>
    </source>
</evidence>
<sequence length="973" mass="106985">MIIPPRSPSEGCGGGDPEWVASLDILESAALRTLYAASRQFACATNRNEILDLLVKGVCALTATPNALFTSTATAERLLRVAGCQLPEGAREELHLSPQVLAMLDMRGALVQGESAPEWANVATSMNTHGPLLVLPIPMPPQPHALLILALPNGPLAPHQHLALINLVSDAVRALDRIARAEAIWHDASLSHSNRILAAVNAVTDIGLLYSNVIDQMLNAILNQILNALNLAAGAILIYNDESEDLEVASALVSSHHGQQSDLISLWQAAFLPTSIAEARKAANQGQVLASSSSEDQFFLSHLHSLGVTQLISVPLLAGGWLTGVLQVVVCDANPINQYQSQILHILARQTAVAIENARLFAQTRNDQERTSAVVDATNDAILMLDERRRVMIINRRARFFFGISERELQEKDLEQLSIIFNRIFEDPPRFHGWLRQLLRSPTERVVAEFRIIRPEARLLQCFSAPVMDLHDRYLGRILVFRDITREREVERMKSEFVSNVSHELRTPLTSIQGTLQLVLGPKRSGSEGLPQRARDLLNVSLSNTERLIRLINDILDVAKIEQGRIELRRETLSVEDLCRAAVAEMHAFANHRGMSIDMDLQPGLPSVLADRDRSTQILINLLSNAIKFSVGSQSVLLSARTDGSMVYFSVRDWGRGIDLENQERIFQKFVQIDSSATRDVGGTGLGLSISKALVEEQGGRIWLESELGRGSTFTFTLPVAPGLPTRTEPSGNQPLALLLGFTNDTARLCAQFNSVGWQVREVDDLSGLVDLPTAHVLIAVLPHDPSAAQALLDHLSSNEISRGMPLLTLGQPHSPTRPGIKMIASDASVDQIIQAALSVVATRQLHVLVVDDDRYVRPVLVRLLQRHGFRVTNVADGLTALTIIEQARPDVVLLDVKMPGIDGTEVLRRIKENPLTAMTRVIILTANDLGESLQSQVLRLGADGYLEKPITYERLISMVMSPRMQDENHHEL</sequence>
<dbReference type="InterPro" id="IPR036097">
    <property type="entry name" value="HisK_dim/P_sf"/>
</dbReference>
<dbReference type="Gene3D" id="3.30.565.10">
    <property type="entry name" value="Histidine kinase-like ATPase, C-terminal domain"/>
    <property type="match status" value="1"/>
</dbReference>
<comment type="subcellular location">
    <subcellularLocation>
        <location evidence="2">Cell membrane</location>
    </subcellularLocation>
    <subcellularLocation>
        <location evidence="3">Membrane raft</location>
        <topology evidence="3">Multi-pass membrane protein</topology>
    </subcellularLocation>
</comment>
<dbReference type="GO" id="GO:0005886">
    <property type="term" value="C:plasma membrane"/>
    <property type="evidence" value="ECO:0007669"/>
    <property type="project" value="UniProtKB-SubCell"/>
</dbReference>
<dbReference type="Pfam" id="PF00072">
    <property type="entry name" value="Response_reg"/>
    <property type="match status" value="1"/>
</dbReference>
<keyword evidence="6 13" id="KW-0597">Phosphoprotein</keyword>
<dbReference type="NCBIfam" id="TIGR00229">
    <property type="entry name" value="sensory_box"/>
    <property type="match status" value="1"/>
</dbReference>
<dbReference type="PRINTS" id="PR00344">
    <property type="entry name" value="BCTRLSENSOR"/>
</dbReference>
<dbReference type="InterPro" id="IPR001789">
    <property type="entry name" value="Sig_transdc_resp-reg_receiver"/>
</dbReference>
<dbReference type="STRING" id="765420.OSCT_1117"/>
<dbReference type="CDD" id="cd16922">
    <property type="entry name" value="HATPase_EvgS-ArcB-TorS-like"/>
    <property type="match status" value="1"/>
</dbReference>
<dbReference type="Pfam" id="PF13185">
    <property type="entry name" value="GAF_2"/>
    <property type="match status" value="1"/>
</dbReference>
<evidence type="ECO:0000256" key="2">
    <source>
        <dbReference type="ARBA" id="ARBA00004236"/>
    </source>
</evidence>
<dbReference type="Pfam" id="PF02518">
    <property type="entry name" value="HATPase_c"/>
    <property type="match status" value="1"/>
</dbReference>
<dbReference type="SUPFAM" id="SSF52172">
    <property type="entry name" value="CheY-like"/>
    <property type="match status" value="1"/>
</dbReference>
<dbReference type="InterPro" id="IPR029016">
    <property type="entry name" value="GAF-like_dom_sf"/>
</dbReference>
<dbReference type="HOGENOM" id="CLU_308305_0_0_0"/>
<dbReference type="GO" id="GO:0009927">
    <property type="term" value="F:histidine phosphotransfer kinase activity"/>
    <property type="evidence" value="ECO:0007669"/>
    <property type="project" value="TreeGrafter"/>
</dbReference>
<organism evidence="18 19">
    <name type="scientific">Oscillochloris trichoides DG-6</name>
    <dbReference type="NCBI Taxonomy" id="765420"/>
    <lineage>
        <taxon>Bacteria</taxon>
        <taxon>Bacillati</taxon>
        <taxon>Chloroflexota</taxon>
        <taxon>Chloroflexia</taxon>
        <taxon>Chloroflexales</taxon>
        <taxon>Chloroflexineae</taxon>
        <taxon>Oscillochloridaceae</taxon>
        <taxon>Oscillochloris</taxon>
    </lineage>
</organism>
<keyword evidence="7" id="KW-0808">Transferase</keyword>
<dbReference type="CDD" id="cd00130">
    <property type="entry name" value="PAS"/>
    <property type="match status" value="1"/>
</dbReference>
<accession>E1ICR6</accession>
<name>E1ICR6_9CHLR</name>
<dbReference type="Pfam" id="PF13426">
    <property type="entry name" value="PAS_9"/>
    <property type="match status" value="1"/>
</dbReference>
<dbReference type="FunFam" id="1.10.287.130:FF:000001">
    <property type="entry name" value="Two-component sensor histidine kinase"/>
    <property type="match status" value="1"/>
</dbReference>
<evidence type="ECO:0000256" key="9">
    <source>
        <dbReference type="ARBA" id="ARBA00022777"/>
    </source>
</evidence>
<dbReference type="GO" id="GO:0005524">
    <property type="term" value="F:ATP binding"/>
    <property type="evidence" value="ECO:0007669"/>
    <property type="project" value="UniProtKB-KW"/>
</dbReference>
<dbReference type="GO" id="GO:0045121">
    <property type="term" value="C:membrane raft"/>
    <property type="evidence" value="ECO:0007669"/>
    <property type="project" value="UniProtKB-SubCell"/>
</dbReference>
<gene>
    <name evidence="18" type="ORF">OSCT_1117</name>
</gene>
<feature type="domain" description="PAC" evidence="17">
    <location>
        <begin position="446"/>
        <end position="496"/>
    </location>
</feature>
<evidence type="ECO:0000256" key="3">
    <source>
        <dbReference type="ARBA" id="ARBA00004314"/>
    </source>
</evidence>
<dbReference type="SUPFAM" id="SSF55874">
    <property type="entry name" value="ATPase domain of HSP90 chaperone/DNA topoisomerase II/histidine kinase"/>
    <property type="match status" value="1"/>
</dbReference>
<keyword evidence="11" id="KW-0902">Two-component regulatory system</keyword>
<evidence type="ECO:0000256" key="6">
    <source>
        <dbReference type="ARBA" id="ARBA00022553"/>
    </source>
</evidence>
<evidence type="ECO:0000259" key="15">
    <source>
        <dbReference type="PROSITE" id="PS50110"/>
    </source>
</evidence>
<reference evidence="18 19" key="1">
    <citation type="journal article" date="2011" name="J. Bacteriol.">
        <title>Draft genome sequence of the anoxygenic filamentous phototrophic bacterium Oscillochloris trichoides subsp. DG-6.</title>
        <authorList>
            <person name="Kuznetsov B.B."/>
            <person name="Ivanovsky R.N."/>
            <person name="Keppen O.I."/>
            <person name="Sukhacheva M.V."/>
            <person name="Bumazhkin B.K."/>
            <person name="Patutina E.O."/>
            <person name="Beletsky A.V."/>
            <person name="Mardanov A.V."/>
            <person name="Baslerov R.V."/>
            <person name="Panteleeva A.N."/>
            <person name="Kolganova T.V."/>
            <person name="Ravin N.V."/>
            <person name="Skryabin K.G."/>
        </authorList>
    </citation>
    <scope>NUCLEOTIDE SEQUENCE [LARGE SCALE GENOMIC DNA]</scope>
    <source>
        <strain evidence="18 19">DG-6</strain>
    </source>
</reference>
<evidence type="ECO:0000259" key="14">
    <source>
        <dbReference type="PROSITE" id="PS50109"/>
    </source>
</evidence>
<dbReference type="SMART" id="SM00448">
    <property type="entry name" value="REC"/>
    <property type="match status" value="1"/>
</dbReference>
<evidence type="ECO:0000256" key="10">
    <source>
        <dbReference type="ARBA" id="ARBA00022840"/>
    </source>
</evidence>
<dbReference type="PROSITE" id="PS50110">
    <property type="entry name" value="RESPONSE_REGULATORY"/>
    <property type="match status" value="1"/>
</dbReference>